<dbReference type="InterPro" id="IPR036291">
    <property type="entry name" value="NAD(P)-bd_dom_sf"/>
</dbReference>
<dbReference type="Gene3D" id="3.40.50.720">
    <property type="entry name" value="NAD(P)-binding Rossmann-like Domain"/>
    <property type="match status" value="1"/>
</dbReference>
<dbReference type="KEGG" id="spiu:SPICUR_09130"/>
<dbReference type="GO" id="GO:0005737">
    <property type="term" value="C:cytoplasm"/>
    <property type="evidence" value="ECO:0007669"/>
    <property type="project" value="TreeGrafter"/>
</dbReference>
<dbReference type="Proteomes" id="UP000017640">
    <property type="component" value="Chromosome"/>
</dbReference>
<reference evidence="2 3" key="1">
    <citation type="journal article" date="2013" name="BMC Genomics">
        <title>Genomes of "Spiribacter", a streamlined, successful halophilic bacterium.</title>
        <authorList>
            <person name="Lopez-Perez M."/>
            <person name="Ghai R."/>
            <person name="Leon M.J."/>
            <person name="Rodriguez-Olmos A."/>
            <person name="Copa-Patino J.L."/>
            <person name="Soliveri J."/>
            <person name="Sanchez-Porro C."/>
            <person name="Ventosa A."/>
            <person name="Rodriguez-Valera F."/>
        </authorList>
    </citation>
    <scope>NUCLEOTIDE SEQUENCE [LARGE SCALE GENOMIC DNA]</scope>
    <source>
        <strain evidence="2 3">UAH-SP71</strain>
    </source>
</reference>
<sequence>MTDVSTPILVTGASGFVGRALMPALATAGYALTTRLPRPAPDTDWTDWLMPGGAVIHLAAKAHEQAAGAGLDGLRPANVAATVNLACQSQAAGIRHFIFLSSIGVLGSASRTPLTEADPPAPASPYAQSKHEAETALCQLATGSDMLVTIIRSPLVYGPGAPGNIGRLLHWACSGRPLPLAAATTNRRHLLGRDNLVDFIEHALMHRQAAEGVFHVADDRAVSTRELLTVLAAGAGRSPRLFNVPPRLLWAGARLIRRRDLAERLLGSLTVDTARARERLGWVPPRPVEAGLREAVLRSSAQGESV</sequence>
<dbReference type="PANTHER" id="PTHR48079">
    <property type="entry name" value="PROTEIN YEEZ"/>
    <property type="match status" value="1"/>
</dbReference>
<dbReference type="PANTHER" id="PTHR48079:SF6">
    <property type="entry name" value="NAD(P)-BINDING DOMAIN-CONTAINING PROTEIN-RELATED"/>
    <property type="match status" value="1"/>
</dbReference>
<evidence type="ECO:0000259" key="1">
    <source>
        <dbReference type="Pfam" id="PF01370"/>
    </source>
</evidence>
<keyword evidence="3" id="KW-1185">Reference proteome</keyword>
<dbReference type="STRING" id="1335757.SPICUR_09130"/>
<organism evidence="2 3">
    <name type="scientific">Spiribacter curvatus</name>
    <dbReference type="NCBI Taxonomy" id="1335757"/>
    <lineage>
        <taxon>Bacteria</taxon>
        <taxon>Pseudomonadati</taxon>
        <taxon>Pseudomonadota</taxon>
        <taxon>Gammaproteobacteria</taxon>
        <taxon>Chromatiales</taxon>
        <taxon>Ectothiorhodospiraceae</taxon>
        <taxon>Spiribacter</taxon>
    </lineage>
</organism>
<feature type="domain" description="NAD-dependent epimerase/dehydratase" evidence="1">
    <location>
        <begin position="8"/>
        <end position="210"/>
    </location>
</feature>
<accession>U5T903</accession>
<proteinExistence type="predicted"/>
<dbReference type="EMBL" id="CP005990">
    <property type="protein sequence ID" value="AGY92747.1"/>
    <property type="molecule type" value="Genomic_DNA"/>
</dbReference>
<dbReference type="HOGENOM" id="CLU_007383_6_1_6"/>
<dbReference type="InterPro" id="IPR001509">
    <property type="entry name" value="Epimerase_deHydtase"/>
</dbReference>
<dbReference type="SUPFAM" id="SSF51735">
    <property type="entry name" value="NAD(P)-binding Rossmann-fold domains"/>
    <property type="match status" value="1"/>
</dbReference>
<dbReference type="Pfam" id="PF01370">
    <property type="entry name" value="Epimerase"/>
    <property type="match status" value="1"/>
</dbReference>
<dbReference type="AlphaFoldDB" id="U5T903"/>
<protein>
    <recommendedName>
        <fullName evidence="1">NAD-dependent epimerase/dehydratase domain-containing protein</fullName>
    </recommendedName>
</protein>
<dbReference type="InterPro" id="IPR051783">
    <property type="entry name" value="NAD(P)-dependent_oxidoreduct"/>
</dbReference>
<dbReference type="RefSeq" id="WP_023368253.1">
    <property type="nucleotide sequence ID" value="NC_022664.1"/>
</dbReference>
<dbReference type="GO" id="GO:0004029">
    <property type="term" value="F:aldehyde dehydrogenase (NAD+) activity"/>
    <property type="evidence" value="ECO:0007669"/>
    <property type="project" value="TreeGrafter"/>
</dbReference>
<evidence type="ECO:0000313" key="3">
    <source>
        <dbReference type="Proteomes" id="UP000017640"/>
    </source>
</evidence>
<dbReference type="eggNOG" id="COG0451">
    <property type="taxonomic scope" value="Bacteria"/>
</dbReference>
<evidence type="ECO:0000313" key="2">
    <source>
        <dbReference type="EMBL" id="AGY92747.1"/>
    </source>
</evidence>
<gene>
    <name evidence="2" type="ORF">SPICUR_09130</name>
</gene>
<name>U5T903_9GAMM</name>